<sequence length="305" mass="33948">MKLDLQEIETFLQVVELGSVSLAAERLGVVKSVVSKRLSDLERRLGAKLLYRSTRKVTPTESGLQFYPRAKAALAALHEAAELASLDDSGLCGSLRILAPMSFGTLWLAPLLAEFMQQHPRIQLALQLDDRISDFEREGYDLCLRVSHLRDSALIARELAPSPRVLCCSPAYAQRHGLPQRPEQILYHACIGYSNVATSQVWSFERLDAPGEPLNLSPSGRFTSNNGEAMRDMAMAGLGLAVLPVFIVQRQLDEGSLQVLEPGVRPTDNWIHALYPRSRRASPKVLALCDFLQQRLANPPWQQRL</sequence>
<dbReference type="InterPro" id="IPR058163">
    <property type="entry name" value="LysR-type_TF_proteobact-type"/>
</dbReference>
<organism evidence="6 7">
    <name type="scientific">Pseudomonas xionganensis</name>
    <dbReference type="NCBI Taxonomy" id="2654845"/>
    <lineage>
        <taxon>Bacteria</taxon>
        <taxon>Pseudomonadati</taxon>
        <taxon>Pseudomonadota</taxon>
        <taxon>Gammaproteobacteria</taxon>
        <taxon>Pseudomonadales</taxon>
        <taxon>Pseudomonadaceae</taxon>
        <taxon>Pseudomonas</taxon>
    </lineage>
</organism>
<dbReference type="InterPro" id="IPR000847">
    <property type="entry name" value="LysR_HTH_N"/>
</dbReference>
<keyword evidence="3" id="KW-0238">DNA-binding</keyword>
<dbReference type="RefSeq" id="WP_160343994.1">
    <property type="nucleotide sequence ID" value="NZ_WKJZ01000001.1"/>
</dbReference>
<dbReference type="FunFam" id="3.40.190.290:FF:000001">
    <property type="entry name" value="Transcriptional regulator, LysR family"/>
    <property type="match status" value="1"/>
</dbReference>
<dbReference type="Gene3D" id="1.10.10.10">
    <property type="entry name" value="Winged helix-like DNA-binding domain superfamily/Winged helix DNA-binding domain"/>
    <property type="match status" value="1"/>
</dbReference>
<keyword evidence="2" id="KW-0805">Transcription regulation</keyword>
<dbReference type="Pfam" id="PF03466">
    <property type="entry name" value="LysR_substrate"/>
    <property type="match status" value="1"/>
</dbReference>
<feature type="domain" description="HTH lysR-type" evidence="5">
    <location>
        <begin position="3"/>
        <end position="60"/>
    </location>
</feature>
<evidence type="ECO:0000256" key="4">
    <source>
        <dbReference type="ARBA" id="ARBA00023163"/>
    </source>
</evidence>
<dbReference type="GO" id="GO:0003700">
    <property type="term" value="F:DNA-binding transcription factor activity"/>
    <property type="evidence" value="ECO:0007669"/>
    <property type="project" value="InterPro"/>
</dbReference>
<dbReference type="Pfam" id="PF00126">
    <property type="entry name" value="HTH_1"/>
    <property type="match status" value="1"/>
</dbReference>
<dbReference type="FunFam" id="1.10.10.10:FF:000001">
    <property type="entry name" value="LysR family transcriptional regulator"/>
    <property type="match status" value="1"/>
</dbReference>
<dbReference type="GO" id="GO:0043565">
    <property type="term" value="F:sequence-specific DNA binding"/>
    <property type="evidence" value="ECO:0007669"/>
    <property type="project" value="TreeGrafter"/>
</dbReference>
<dbReference type="SUPFAM" id="SSF46785">
    <property type="entry name" value="Winged helix' DNA-binding domain"/>
    <property type="match status" value="1"/>
</dbReference>
<dbReference type="PANTHER" id="PTHR30537">
    <property type="entry name" value="HTH-TYPE TRANSCRIPTIONAL REGULATOR"/>
    <property type="match status" value="1"/>
</dbReference>
<keyword evidence="7" id="KW-1185">Reference proteome</keyword>
<comment type="caution">
    <text evidence="6">The sequence shown here is derived from an EMBL/GenBank/DDBJ whole genome shotgun (WGS) entry which is preliminary data.</text>
</comment>
<accession>A0A6I4KSI3</accession>
<dbReference type="EMBL" id="WKJZ01000001">
    <property type="protein sequence ID" value="MVW75074.1"/>
    <property type="molecule type" value="Genomic_DNA"/>
</dbReference>
<protein>
    <submittedName>
        <fullName evidence="6">LysR family transcriptional regulator</fullName>
    </submittedName>
</protein>
<comment type="similarity">
    <text evidence="1">Belongs to the LysR transcriptional regulatory family.</text>
</comment>
<evidence type="ECO:0000256" key="1">
    <source>
        <dbReference type="ARBA" id="ARBA00009437"/>
    </source>
</evidence>
<evidence type="ECO:0000313" key="7">
    <source>
        <dbReference type="Proteomes" id="UP000429555"/>
    </source>
</evidence>
<dbReference type="AlphaFoldDB" id="A0A6I4KSI3"/>
<name>A0A6I4KSI3_9PSED</name>
<evidence type="ECO:0000313" key="6">
    <source>
        <dbReference type="EMBL" id="MVW75074.1"/>
    </source>
</evidence>
<evidence type="ECO:0000256" key="3">
    <source>
        <dbReference type="ARBA" id="ARBA00023125"/>
    </source>
</evidence>
<evidence type="ECO:0000259" key="5">
    <source>
        <dbReference type="PROSITE" id="PS50931"/>
    </source>
</evidence>
<dbReference type="PROSITE" id="PS50931">
    <property type="entry name" value="HTH_LYSR"/>
    <property type="match status" value="1"/>
</dbReference>
<dbReference type="PANTHER" id="PTHR30537:SF81">
    <property type="entry name" value="TRANSCRIPTIONAL REGULATOR-RELATED"/>
    <property type="match status" value="1"/>
</dbReference>
<dbReference type="SUPFAM" id="SSF53850">
    <property type="entry name" value="Periplasmic binding protein-like II"/>
    <property type="match status" value="1"/>
</dbReference>
<dbReference type="GO" id="GO:0006351">
    <property type="term" value="P:DNA-templated transcription"/>
    <property type="evidence" value="ECO:0007669"/>
    <property type="project" value="TreeGrafter"/>
</dbReference>
<proteinExistence type="inferred from homology"/>
<keyword evidence="4" id="KW-0804">Transcription</keyword>
<reference evidence="6 7" key="1">
    <citation type="submission" date="2019-11" db="EMBL/GenBank/DDBJ databases">
        <title>Pseudomonas flavidum sp. nov., isolated from Baiyang Lake.</title>
        <authorList>
            <person name="Zhao Y."/>
        </authorList>
    </citation>
    <scope>NUCLEOTIDE SEQUENCE [LARGE SCALE GENOMIC DNA]</scope>
    <source>
        <strain evidence="7">R-22-3 w-18</strain>
    </source>
</reference>
<gene>
    <name evidence="6" type="ORF">GJV18_07070</name>
</gene>
<dbReference type="CDD" id="cd08422">
    <property type="entry name" value="PBP2_CrgA_like"/>
    <property type="match status" value="1"/>
</dbReference>
<dbReference type="InterPro" id="IPR036390">
    <property type="entry name" value="WH_DNA-bd_sf"/>
</dbReference>
<dbReference type="InterPro" id="IPR036388">
    <property type="entry name" value="WH-like_DNA-bd_sf"/>
</dbReference>
<evidence type="ECO:0000256" key="2">
    <source>
        <dbReference type="ARBA" id="ARBA00023015"/>
    </source>
</evidence>
<dbReference type="InterPro" id="IPR005119">
    <property type="entry name" value="LysR_subst-bd"/>
</dbReference>
<dbReference type="Gene3D" id="3.40.190.290">
    <property type="match status" value="1"/>
</dbReference>
<dbReference type="Proteomes" id="UP000429555">
    <property type="component" value="Unassembled WGS sequence"/>
</dbReference>